<protein>
    <submittedName>
        <fullName evidence="1">Uncharacterized protein</fullName>
    </submittedName>
</protein>
<dbReference type="Proteomes" id="UP000299102">
    <property type="component" value="Unassembled WGS sequence"/>
</dbReference>
<dbReference type="EMBL" id="BGZK01000466">
    <property type="protein sequence ID" value="GBP45186.1"/>
    <property type="molecule type" value="Genomic_DNA"/>
</dbReference>
<reference evidence="1 2" key="1">
    <citation type="journal article" date="2019" name="Commun. Biol.">
        <title>The bagworm genome reveals a unique fibroin gene that provides high tensile strength.</title>
        <authorList>
            <person name="Kono N."/>
            <person name="Nakamura H."/>
            <person name="Ohtoshi R."/>
            <person name="Tomita M."/>
            <person name="Numata K."/>
            <person name="Arakawa K."/>
        </authorList>
    </citation>
    <scope>NUCLEOTIDE SEQUENCE [LARGE SCALE GENOMIC DNA]</scope>
</reference>
<accession>A0A4C1W0W5</accession>
<keyword evidence="2" id="KW-1185">Reference proteome</keyword>
<comment type="caution">
    <text evidence="1">The sequence shown here is derived from an EMBL/GenBank/DDBJ whole genome shotgun (WGS) entry which is preliminary data.</text>
</comment>
<proteinExistence type="predicted"/>
<evidence type="ECO:0000313" key="2">
    <source>
        <dbReference type="Proteomes" id="UP000299102"/>
    </source>
</evidence>
<sequence>MSRDRLSTTGAAELEVLVRVSSDGELRTETAAYNLTSPPLCQAGPLGYLMVFVWRRRTRRPLPGIVSGAAESYMYPNSRVADAWLYQTLIIKVTVAQVRSYDDVYVCG</sequence>
<name>A0A4C1W0W5_EUMVA</name>
<organism evidence="1 2">
    <name type="scientific">Eumeta variegata</name>
    <name type="common">Bagworm moth</name>
    <name type="synonym">Eumeta japonica</name>
    <dbReference type="NCBI Taxonomy" id="151549"/>
    <lineage>
        <taxon>Eukaryota</taxon>
        <taxon>Metazoa</taxon>
        <taxon>Ecdysozoa</taxon>
        <taxon>Arthropoda</taxon>
        <taxon>Hexapoda</taxon>
        <taxon>Insecta</taxon>
        <taxon>Pterygota</taxon>
        <taxon>Neoptera</taxon>
        <taxon>Endopterygota</taxon>
        <taxon>Lepidoptera</taxon>
        <taxon>Glossata</taxon>
        <taxon>Ditrysia</taxon>
        <taxon>Tineoidea</taxon>
        <taxon>Psychidae</taxon>
        <taxon>Oiketicinae</taxon>
        <taxon>Eumeta</taxon>
    </lineage>
</organism>
<dbReference type="AlphaFoldDB" id="A0A4C1W0W5"/>
<evidence type="ECO:0000313" key="1">
    <source>
        <dbReference type="EMBL" id="GBP45186.1"/>
    </source>
</evidence>
<gene>
    <name evidence="1" type="ORF">EVAR_25891_1</name>
</gene>